<dbReference type="Proteomes" id="UP000319908">
    <property type="component" value="Unassembled WGS sequence"/>
</dbReference>
<evidence type="ECO:0000313" key="2">
    <source>
        <dbReference type="EMBL" id="TWU18140.1"/>
    </source>
</evidence>
<sequence>MAQSFFWRVSLLGLTAILPLSFSLHQARGQEPTPAAESSVSAQISGWAASVVRDLKISNDASSRELTRKENSLLRWSNAIDGSVYGDSYLWTDHERPAAFLSIYARVDGPVAARRLTFQSLSSDPLTATLNNVAVWHPTEPGIQFFKLADVPSPSQKNSVRRLEILRLARQFRGRIQEVAHEDRFRELRLLTAPLYQYQSEPNHVENGALFAFVDGTDPELLLMVEARVEGERRSWYCAPVRQNHRRLQLSRGDDRVWDAPSIAPPFQGPKISDPNGVYFNIPWSVIADDR</sequence>
<proteinExistence type="predicted"/>
<feature type="chain" id="PRO_5023073475" evidence="1">
    <location>
        <begin position="27"/>
        <end position="291"/>
    </location>
</feature>
<evidence type="ECO:0000256" key="1">
    <source>
        <dbReference type="SAM" id="SignalP"/>
    </source>
</evidence>
<gene>
    <name evidence="2" type="ORF">Poly21_02950</name>
</gene>
<dbReference type="EMBL" id="SJPU01000001">
    <property type="protein sequence ID" value="TWU18140.1"/>
    <property type="molecule type" value="Genomic_DNA"/>
</dbReference>
<name>A0A5C6C0R5_9BACT</name>
<feature type="signal peptide" evidence="1">
    <location>
        <begin position="1"/>
        <end position="26"/>
    </location>
</feature>
<dbReference type="OrthoDB" id="245195at2"/>
<dbReference type="AlphaFoldDB" id="A0A5C6C0R5"/>
<accession>A0A5C6C0R5</accession>
<keyword evidence="1" id="KW-0732">Signal</keyword>
<organism evidence="2 3">
    <name type="scientific">Allorhodopirellula heiligendammensis</name>
    <dbReference type="NCBI Taxonomy" id="2714739"/>
    <lineage>
        <taxon>Bacteria</taxon>
        <taxon>Pseudomonadati</taxon>
        <taxon>Planctomycetota</taxon>
        <taxon>Planctomycetia</taxon>
        <taxon>Pirellulales</taxon>
        <taxon>Pirellulaceae</taxon>
        <taxon>Allorhodopirellula</taxon>
    </lineage>
</organism>
<reference evidence="2 3" key="1">
    <citation type="journal article" date="2020" name="Antonie Van Leeuwenhoek">
        <title>Rhodopirellula heiligendammensis sp. nov., Rhodopirellula pilleata sp. nov., and Rhodopirellula solitaria sp. nov. isolated from natural or artificial marine surfaces in Northern Germany and California, USA, and emended description of the genus Rhodopirellula.</title>
        <authorList>
            <person name="Kallscheuer N."/>
            <person name="Wiegand S."/>
            <person name="Jogler M."/>
            <person name="Boedeker C."/>
            <person name="Peeters S.H."/>
            <person name="Rast P."/>
            <person name="Heuer A."/>
            <person name="Jetten M.S.M."/>
            <person name="Rohde M."/>
            <person name="Jogler C."/>
        </authorList>
    </citation>
    <scope>NUCLEOTIDE SEQUENCE [LARGE SCALE GENOMIC DNA]</scope>
    <source>
        <strain evidence="2 3">Poly21</strain>
    </source>
</reference>
<keyword evidence="3" id="KW-1185">Reference proteome</keyword>
<dbReference type="RefSeq" id="WP_146405229.1">
    <property type="nucleotide sequence ID" value="NZ_SJPU01000001.1"/>
</dbReference>
<comment type="caution">
    <text evidence="2">The sequence shown here is derived from an EMBL/GenBank/DDBJ whole genome shotgun (WGS) entry which is preliminary data.</text>
</comment>
<evidence type="ECO:0000313" key="3">
    <source>
        <dbReference type="Proteomes" id="UP000319908"/>
    </source>
</evidence>
<protein>
    <submittedName>
        <fullName evidence="2">Uncharacterized protein</fullName>
    </submittedName>
</protein>